<dbReference type="InterPro" id="IPR024983">
    <property type="entry name" value="CHAT_dom"/>
</dbReference>
<organism evidence="2 3">
    <name type="scientific">Sphingobium fontiphilum</name>
    <dbReference type="NCBI Taxonomy" id="944425"/>
    <lineage>
        <taxon>Bacteria</taxon>
        <taxon>Pseudomonadati</taxon>
        <taxon>Pseudomonadota</taxon>
        <taxon>Alphaproteobacteria</taxon>
        <taxon>Sphingomonadales</taxon>
        <taxon>Sphingomonadaceae</taxon>
        <taxon>Sphingobium</taxon>
    </lineage>
</organism>
<name>A0A7W6DH36_9SPHN</name>
<sequence>MALLLFDGSTRAKTASTALHPRMGDSFPVGNGQGGMCQAQAGLGGKALHSIFDRSWSIVCRDSTRPVGRLYALRDAGQDDVLLARIAPDRPDAGPCTGEPSITLPDVGTATTHDCQPGQASPAYRVIIARIGRTAYVAQGFAAYDSALTIGLRSVALDQLIDEPVAIASLGGSDAAAFARLQADVMDPQAALGEAYRRNASGAYAEAAAYFDTLADRLEQRDEAATNPALRAAQAHEYAVNRALQLSNLGEFEQADAIFAQAKAIPIADGVQLRLRRNLMALHAINRGALAEALSLLDAPLPDYAPPALSDGDVVISARTANDMNAALPLDRALGRADAARLTSEERAAILDAQALQMRGTIARLSGDARAAMARLDQATAAALSIRAGNVVSITRLRTQILGEMALAQEAQGNGKGAESTLRSVLALLEARYPETMAMNGARARLGSFLARNGRGDEAIDLYRTVIRSTNDNRASLTGISNQIQPYFTLLTERLAKRPELADDLFLATQTLVRPGAAETLEQLARGFSAGSGEGSRLFRRSVSLTRDLERKRVEIAQWTESEGPDSPQAAAARAVLSDLAVAQTRTLAGLAAYPQYRAVNRDALTLTDLRATLHPGEAYFKLAQVGDTLFAVWVDGTEATGYRLPISATALAAKVAALRATISTNENGVQTTYPLDVAIARALFLDIFGPVEARLTQTRHLIFEPDGAMLSLPVNLLITQQSGVDAYLARTANPQSDPFDFRGIAWLGRDHMVSTALSARAFADSRAAAPSGATKAYLGLGENARLLLAPPARIPVGAAQPGGDCGWPGDQWNHPISASELRQAASAFPASRSEILTGSAFTDAGLFARDDLDSFRILHFATHGLVTPPKPQCPARPALVTSFSGGGQSNGLLEFGEIFDLKLDADMVILSACDTAGAASVQASRAAGLRGGGSALDGLVRAFIGAGGRSVIASHWPAPDEFRATERLMSGLFSIAPGEPVGEALRLAQLELMDSAETSHPFYWSGFALIGDGARPLILSR</sequence>
<dbReference type="Gene3D" id="1.25.40.10">
    <property type="entry name" value="Tetratricopeptide repeat domain"/>
    <property type="match status" value="1"/>
</dbReference>
<dbReference type="InterPro" id="IPR011990">
    <property type="entry name" value="TPR-like_helical_dom_sf"/>
</dbReference>
<dbReference type="Proteomes" id="UP000552757">
    <property type="component" value="Unassembled WGS sequence"/>
</dbReference>
<dbReference type="EMBL" id="JACIEB010000001">
    <property type="protein sequence ID" value="MBB3980532.1"/>
    <property type="molecule type" value="Genomic_DNA"/>
</dbReference>
<evidence type="ECO:0000313" key="3">
    <source>
        <dbReference type="Proteomes" id="UP000552757"/>
    </source>
</evidence>
<evidence type="ECO:0000259" key="1">
    <source>
        <dbReference type="Pfam" id="PF12770"/>
    </source>
</evidence>
<dbReference type="SUPFAM" id="SSF48452">
    <property type="entry name" value="TPR-like"/>
    <property type="match status" value="1"/>
</dbReference>
<gene>
    <name evidence="2" type="ORF">GGR44_000163</name>
</gene>
<comment type="caution">
    <text evidence="2">The sequence shown here is derived from an EMBL/GenBank/DDBJ whole genome shotgun (WGS) entry which is preliminary data.</text>
</comment>
<proteinExistence type="predicted"/>
<reference evidence="2 3" key="1">
    <citation type="submission" date="2020-08" db="EMBL/GenBank/DDBJ databases">
        <title>Genomic Encyclopedia of Type Strains, Phase IV (KMG-IV): sequencing the most valuable type-strain genomes for metagenomic binning, comparative biology and taxonomic classification.</title>
        <authorList>
            <person name="Goeker M."/>
        </authorList>
    </citation>
    <scope>NUCLEOTIDE SEQUENCE [LARGE SCALE GENOMIC DNA]</scope>
    <source>
        <strain evidence="2 3">DSM 29348</strain>
    </source>
</reference>
<feature type="domain" description="CHAT" evidence="1">
    <location>
        <begin position="680"/>
        <end position="1013"/>
    </location>
</feature>
<protein>
    <submittedName>
        <fullName evidence="2">CHAT domain-containing protein</fullName>
    </submittedName>
</protein>
<evidence type="ECO:0000313" key="2">
    <source>
        <dbReference type="EMBL" id="MBB3980532.1"/>
    </source>
</evidence>
<dbReference type="RefSeq" id="WP_246344259.1">
    <property type="nucleotide sequence ID" value="NZ_JACIEB010000001.1"/>
</dbReference>
<dbReference type="AlphaFoldDB" id="A0A7W6DH36"/>
<keyword evidence="3" id="KW-1185">Reference proteome</keyword>
<dbReference type="Pfam" id="PF12770">
    <property type="entry name" value="CHAT"/>
    <property type="match status" value="1"/>
</dbReference>
<accession>A0A7W6DH36</accession>